<sequence>MPSDSGEKVTLGMSIHTYLDSHLLLLNYIHKLSRNHVASIYYSFFNVGSRRNAANIRSSSAHRYILWSYNIPRIFGHCNDSPHYHPNEREIFSNRMKTLEVAEIQEECNPPMTTRMSFSTLPNGSPKRIKKVHQA</sequence>
<dbReference type="WBParaSite" id="Hba_11808">
    <property type="protein sequence ID" value="Hba_11808"/>
    <property type="gene ID" value="Hba_11808"/>
</dbReference>
<evidence type="ECO:0000313" key="1">
    <source>
        <dbReference type="Proteomes" id="UP000095283"/>
    </source>
</evidence>
<dbReference type="Proteomes" id="UP000095283">
    <property type="component" value="Unplaced"/>
</dbReference>
<dbReference type="AlphaFoldDB" id="A0A1I7X2W4"/>
<name>A0A1I7X2W4_HETBA</name>
<protein>
    <submittedName>
        <fullName evidence="2">Ovule protein</fullName>
    </submittedName>
</protein>
<reference evidence="2" key="1">
    <citation type="submission" date="2016-11" db="UniProtKB">
        <authorList>
            <consortium name="WormBaseParasite"/>
        </authorList>
    </citation>
    <scope>IDENTIFICATION</scope>
</reference>
<organism evidence="1 2">
    <name type="scientific">Heterorhabditis bacteriophora</name>
    <name type="common">Entomopathogenic nematode worm</name>
    <dbReference type="NCBI Taxonomy" id="37862"/>
    <lineage>
        <taxon>Eukaryota</taxon>
        <taxon>Metazoa</taxon>
        <taxon>Ecdysozoa</taxon>
        <taxon>Nematoda</taxon>
        <taxon>Chromadorea</taxon>
        <taxon>Rhabditida</taxon>
        <taxon>Rhabditina</taxon>
        <taxon>Rhabditomorpha</taxon>
        <taxon>Strongyloidea</taxon>
        <taxon>Heterorhabditidae</taxon>
        <taxon>Heterorhabditis</taxon>
    </lineage>
</organism>
<accession>A0A1I7X2W4</accession>
<evidence type="ECO:0000313" key="2">
    <source>
        <dbReference type="WBParaSite" id="Hba_11808"/>
    </source>
</evidence>
<proteinExistence type="predicted"/>
<keyword evidence="1" id="KW-1185">Reference proteome</keyword>